<evidence type="ECO:0000313" key="3">
    <source>
        <dbReference type="Proteomes" id="UP000249402"/>
    </source>
</evidence>
<protein>
    <recommendedName>
        <fullName evidence="4">WD40 repeat-like protein</fullName>
    </recommendedName>
</protein>
<dbReference type="Proteomes" id="UP000249402">
    <property type="component" value="Unassembled WGS sequence"/>
</dbReference>
<proteinExistence type="predicted"/>
<dbReference type="OrthoDB" id="5411560at2759"/>
<dbReference type="RefSeq" id="XP_025570494.1">
    <property type="nucleotide sequence ID" value="XM_025714540.1"/>
</dbReference>
<dbReference type="AlphaFoldDB" id="A0A395GLH8"/>
<organism evidence="2 3">
    <name type="scientific">Aspergillus ibericus CBS 121593</name>
    <dbReference type="NCBI Taxonomy" id="1448316"/>
    <lineage>
        <taxon>Eukaryota</taxon>
        <taxon>Fungi</taxon>
        <taxon>Dikarya</taxon>
        <taxon>Ascomycota</taxon>
        <taxon>Pezizomycotina</taxon>
        <taxon>Eurotiomycetes</taxon>
        <taxon>Eurotiomycetidae</taxon>
        <taxon>Eurotiales</taxon>
        <taxon>Aspergillaceae</taxon>
        <taxon>Aspergillus</taxon>
        <taxon>Aspergillus subgen. Circumdati</taxon>
    </lineage>
</organism>
<feature type="compositionally biased region" description="Low complexity" evidence="1">
    <location>
        <begin position="490"/>
        <end position="511"/>
    </location>
</feature>
<dbReference type="EMBL" id="KZ824479">
    <property type="protein sequence ID" value="RAK96166.1"/>
    <property type="molecule type" value="Genomic_DNA"/>
</dbReference>
<dbReference type="STRING" id="1448316.A0A395GLH8"/>
<accession>A0A395GLH8</accession>
<dbReference type="GeneID" id="37219405"/>
<reference evidence="2 3" key="1">
    <citation type="submission" date="2018-02" db="EMBL/GenBank/DDBJ databases">
        <title>The genomes of Aspergillus section Nigri reveals drivers in fungal speciation.</title>
        <authorList>
            <consortium name="DOE Joint Genome Institute"/>
            <person name="Vesth T.C."/>
            <person name="Nybo J."/>
            <person name="Theobald S."/>
            <person name="Brandl J."/>
            <person name="Frisvad J.C."/>
            <person name="Nielsen K.F."/>
            <person name="Lyhne E.K."/>
            <person name="Kogle M.E."/>
            <person name="Kuo A."/>
            <person name="Riley R."/>
            <person name="Clum A."/>
            <person name="Nolan M."/>
            <person name="Lipzen A."/>
            <person name="Salamov A."/>
            <person name="Henrissat B."/>
            <person name="Wiebenga A."/>
            <person name="De vries R.P."/>
            <person name="Grigoriev I.V."/>
            <person name="Mortensen U.H."/>
            <person name="Andersen M.R."/>
            <person name="Baker S.E."/>
        </authorList>
    </citation>
    <scope>NUCLEOTIDE SEQUENCE [LARGE SCALE GENOMIC DNA]</scope>
    <source>
        <strain evidence="2 3">CBS 121593</strain>
    </source>
</reference>
<gene>
    <name evidence="2" type="ORF">BO80DRAFT_239566</name>
</gene>
<evidence type="ECO:0008006" key="4">
    <source>
        <dbReference type="Google" id="ProtNLM"/>
    </source>
</evidence>
<evidence type="ECO:0000256" key="1">
    <source>
        <dbReference type="SAM" id="MobiDB-lite"/>
    </source>
</evidence>
<sequence length="1006" mass="113249">MSHQLVAAVWEQLGRRDLANILREIIGEHALDIALYQQDAQAPVEPLIRSVFWIKTIFDAQRTYLQGLSSVRDCHPYFIPYLLPTESVFSALMYLVKIKLELFPCPKSTEGDLIRYRLLIAHTLLVGIRVLLLRGETIDTDRKFKLERAMRAAWRNPDLSNVERFLITDLLPKAIARIGSSDLSATQAFLLDSAKPYLPPFATGLVSYPITGAPDRLITDLLTGVMKNDADQLVSFCLLLDILWAVDSALIQCHIDRRRISQEQGYTSPAAYQVDEACNQAQDIKKKLTRTVLAAFDDEFNNAPLRIFASIILSQTGGENPPLQSRRKIRDTWSQMSPIRDCWEKSSAQFVRWLINRRVQMWDCNGELEAFSHDYQQHLTQWLQSSSAAEVDQKAQLRPGRSSAVYVVNCPAVHPVPGTLLEESLRSHDRRAYEQLQGSPEFLTMDIDCPLCPTNTRIQHARMIEPLEQLSDALHFFSDSDADGHDSLPTSRDTTSCSSSLSHSTSQSSRLESTELSKRPISPTSYPAALSKVTSKQPTATTSEVFSPILSRSRTDQTFDRQTIKTISRDIRNVKLPFASSTSLFRRNSAKGHQLPRQPRFCFSSSGSCLLFWGAGSNWVMRFESGGGDGKKPKGHKYDIPSVQQAAAGDQRCAVIASVGQHYELIVFENDSDVPQAYLTIETENRSFPITCMVMSRNDRYVAFTLHDQVRVYEICTRTIQRVSLGSGMDRLSDFGDRSVMGASPSAKGTAYEGKRQEAIIERKLQFSADGKHFVIATHLGDHFAYVDVWNCTFQQWNVVPDKSKSFKLPPWTSNDGDFTGVFYDNTQHAVLLTAFFAKEYPSFFSMTDDKIVNDSFSTRVVHAAQSPSGTRFIFANGMSEIYVCDPKPNGRLKPSRVRKASSKIYESVFRPGQLALSFPQETEALAFWVKSGKLMLRTIRMQDGVEATSDYDLRSDFDRLVVERPLAADFHTQRRRHSLLSSELVAEIDGLPSVPRPDLPELSSM</sequence>
<feature type="compositionally biased region" description="Polar residues" evidence="1">
    <location>
        <begin position="532"/>
        <end position="545"/>
    </location>
</feature>
<feature type="region of interest" description="Disordered" evidence="1">
    <location>
        <begin position="484"/>
        <end position="548"/>
    </location>
</feature>
<evidence type="ECO:0000313" key="2">
    <source>
        <dbReference type="EMBL" id="RAK96166.1"/>
    </source>
</evidence>
<keyword evidence="3" id="KW-1185">Reference proteome</keyword>
<dbReference type="SUPFAM" id="SSF69322">
    <property type="entry name" value="Tricorn protease domain 2"/>
    <property type="match status" value="1"/>
</dbReference>
<dbReference type="VEuPathDB" id="FungiDB:BO80DRAFT_239566"/>
<name>A0A395GLH8_9EURO</name>